<evidence type="ECO:0000256" key="6">
    <source>
        <dbReference type="ARBA" id="ARBA00023163"/>
    </source>
</evidence>
<gene>
    <name evidence="10" type="ORF">E3N88_45578</name>
</gene>
<evidence type="ECO:0000256" key="1">
    <source>
        <dbReference type="ARBA" id="ARBA00022723"/>
    </source>
</evidence>
<keyword evidence="2" id="KW-0863">Zinc-finger</keyword>
<feature type="domain" description="Dof-type" evidence="9">
    <location>
        <begin position="127"/>
        <end position="150"/>
    </location>
</feature>
<dbReference type="PANTHER" id="PTHR31992">
    <property type="entry name" value="DOF ZINC FINGER PROTEIN DOF1.4-RELATED"/>
    <property type="match status" value="1"/>
</dbReference>
<protein>
    <recommendedName>
        <fullName evidence="9">Dof-type domain-containing protein</fullName>
    </recommendedName>
</protein>
<keyword evidence="3" id="KW-0862">Zinc</keyword>
<dbReference type="GO" id="GO:0008270">
    <property type="term" value="F:zinc ion binding"/>
    <property type="evidence" value="ECO:0007669"/>
    <property type="project" value="UniProtKB-KW"/>
</dbReference>
<evidence type="ECO:0000313" key="10">
    <source>
        <dbReference type="EMBL" id="KAC9599090.1"/>
    </source>
</evidence>
<keyword evidence="7" id="KW-0539">Nucleus</keyword>
<feature type="region of interest" description="Disordered" evidence="8">
    <location>
        <begin position="1"/>
        <end position="68"/>
    </location>
</feature>
<evidence type="ECO:0000256" key="3">
    <source>
        <dbReference type="ARBA" id="ARBA00022833"/>
    </source>
</evidence>
<proteinExistence type="predicted"/>
<dbReference type="PANTHER" id="PTHR31992:SF313">
    <property type="entry name" value="DOF ZINC FINGER PROTEIN DOF5.7"/>
    <property type="match status" value="1"/>
</dbReference>
<keyword evidence="4" id="KW-0805">Transcription regulation</keyword>
<keyword evidence="6" id="KW-0804">Transcription</keyword>
<organism evidence="10 11">
    <name type="scientific">Mikania micrantha</name>
    <name type="common">bitter vine</name>
    <dbReference type="NCBI Taxonomy" id="192012"/>
    <lineage>
        <taxon>Eukaryota</taxon>
        <taxon>Viridiplantae</taxon>
        <taxon>Streptophyta</taxon>
        <taxon>Embryophyta</taxon>
        <taxon>Tracheophyta</taxon>
        <taxon>Spermatophyta</taxon>
        <taxon>Magnoliopsida</taxon>
        <taxon>eudicotyledons</taxon>
        <taxon>Gunneridae</taxon>
        <taxon>Pentapetalae</taxon>
        <taxon>asterids</taxon>
        <taxon>campanulids</taxon>
        <taxon>Asterales</taxon>
        <taxon>Asteraceae</taxon>
        <taxon>Asteroideae</taxon>
        <taxon>Heliantheae alliance</taxon>
        <taxon>Eupatorieae</taxon>
        <taxon>Mikania</taxon>
    </lineage>
</organism>
<comment type="caution">
    <text evidence="10">The sequence shown here is derived from an EMBL/GenBank/DDBJ whole genome shotgun (WGS) entry which is preliminary data.</text>
</comment>
<dbReference type="OrthoDB" id="1927254at2759"/>
<dbReference type="InterPro" id="IPR003851">
    <property type="entry name" value="Znf_Dof"/>
</dbReference>
<dbReference type="GO" id="GO:0003700">
    <property type="term" value="F:DNA-binding transcription factor activity"/>
    <property type="evidence" value="ECO:0007669"/>
    <property type="project" value="InterPro"/>
</dbReference>
<evidence type="ECO:0000256" key="7">
    <source>
        <dbReference type="ARBA" id="ARBA00023242"/>
    </source>
</evidence>
<name>A0A5N6L8R6_9ASTR</name>
<accession>A0A5N6L8R6</accession>
<dbReference type="AlphaFoldDB" id="A0A5N6L8R6"/>
<dbReference type="Pfam" id="PF02701">
    <property type="entry name" value="Zn_ribbon_Dof"/>
    <property type="match status" value="1"/>
</dbReference>
<keyword evidence="5" id="KW-0238">DNA-binding</keyword>
<evidence type="ECO:0000256" key="8">
    <source>
        <dbReference type="SAM" id="MobiDB-lite"/>
    </source>
</evidence>
<keyword evidence="11" id="KW-1185">Reference proteome</keyword>
<sequence length="296" mass="33465">MDHEDDPEEDPVEDSDEDPEEVPGEDDPEEDPQEDPEEDPLEEPHGDPQKAPAEDSTEESSYRMPPRFRACKRPRFESDDVARLTWESKSCEKALGQNCEVGKKEKCRNLDQSQDFGFIWPRPLFSKRYWTKGGALRNIPIGGGCRKNKKTKSCSSKFIIGSSSSSSDGVSAPVMDFQLGGMNYPHRVNQFSSNYGENTLPFMNLDPLGFNHNQTGSNVSANFQEEMGFPDTNLHHNLQSLSSLNQDLHWKLQQQRLAMLIGGVNNGYASGHDQDNHHRQHTTKRIWVATHFVSES</sequence>
<dbReference type="EMBL" id="SZYD01002388">
    <property type="protein sequence ID" value="KAC9599090.1"/>
    <property type="molecule type" value="Genomic_DNA"/>
</dbReference>
<feature type="compositionally biased region" description="Acidic residues" evidence="8">
    <location>
        <begin position="1"/>
        <end position="41"/>
    </location>
</feature>
<dbReference type="InterPro" id="IPR045174">
    <property type="entry name" value="Dof"/>
</dbReference>
<reference evidence="10 11" key="1">
    <citation type="submission" date="2019-05" db="EMBL/GenBank/DDBJ databases">
        <title>Mikania micrantha, genome provides insights into the molecular mechanism of rapid growth.</title>
        <authorList>
            <person name="Liu B."/>
        </authorList>
    </citation>
    <scope>NUCLEOTIDE SEQUENCE [LARGE SCALE GENOMIC DNA]</scope>
    <source>
        <strain evidence="10">NLD-2019</strain>
        <tissue evidence="10">Leaf</tissue>
    </source>
</reference>
<evidence type="ECO:0000256" key="5">
    <source>
        <dbReference type="ARBA" id="ARBA00023125"/>
    </source>
</evidence>
<evidence type="ECO:0000256" key="2">
    <source>
        <dbReference type="ARBA" id="ARBA00022771"/>
    </source>
</evidence>
<evidence type="ECO:0000313" key="11">
    <source>
        <dbReference type="Proteomes" id="UP000326396"/>
    </source>
</evidence>
<dbReference type="Proteomes" id="UP000326396">
    <property type="component" value="Unassembled WGS sequence"/>
</dbReference>
<evidence type="ECO:0000256" key="4">
    <source>
        <dbReference type="ARBA" id="ARBA00023015"/>
    </source>
</evidence>
<dbReference type="GO" id="GO:0003677">
    <property type="term" value="F:DNA binding"/>
    <property type="evidence" value="ECO:0007669"/>
    <property type="project" value="UniProtKB-KW"/>
</dbReference>
<keyword evidence="1" id="KW-0479">Metal-binding</keyword>
<evidence type="ECO:0000259" key="9">
    <source>
        <dbReference type="Pfam" id="PF02701"/>
    </source>
</evidence>